<dbReference type="EMBL" id="CP003229">
    <property type="protein sequence ID" value="AEW99766.1"/>
    <property type="molecule type" value="Genomic_DNA"/>
</dbReference>
<evidence type="ECO:0000313" key="2">
    <source>
        <dbReference type="EMBL" id="AEW99766.1"/>
    </source>
</evidence>
<gene>
    <name evidence="2" type="ordered locus">SCATT_p15730</name>
</gene>
<proteinExistence type="predicted"/>
<keyword evidence="3" id="KW-1185">Reference proteome</keyword>
<dbReference type="Proteomes" id="UP000007842">
    <property type="component" value="Plasmid pSCATT"/>
</dbReference>
<sequence>MNEDTADAVASIESAELPREVTAQTAHPNAGRAPRVTG</sequence>
<evidence type="ECO:0000313" key="3">
    <source>
        <dbReference type="Proteomes" id="UP000007842"/>
    </source>
</evidence>
<feature type="region of interest" description="Disordered" evidence="1">
    <location>
        <begin position="1"/>
        <end position="38"/>
    </location>
</feature>
<dbReference type="AlphaFoldDB" id="G8XH48"/>
<dbReference type="HOGENOM" id="CLU_3333416_0_0_11"/>
<geneLocation type="plasmid" evidence="2 3">
    <name>pSCATT</name>
</geneLocation>
<evidence type="ECO:0000256" key="1">
    <source>
        <dbReference type="SAM" id="MobiDB-lite"/>
    </source>
</evidence>
<dbReference type="KEGG" id="scy:SCATT_p15730"/>
<name>G8XH48_STREN</name>
<organism evidence="2 3">
    <name type="scientific">Streptantibioticus cattleyicolor (strain ATCC 35852 / DSM 46488 / JCM 4925 / NBRC 14057 / NRRL 8057)</name>
    <name type="common">Streptomyces cattleya</name>
    <dbReference type="NCBI Taxonomy" id="1003195"/>
    <lineage>
        <taxon>Bacteria</taxon>
        <taxon>Bacillati</taxon>
        <taxon>Actinomycetota</taxon>
        <taxon>Actinomycetes</taxon>
        <taxon>Kitasatosporales</taxon>
        <taxon>Streptomycetaceae</taxon>
        <taxon>Streptantibioticus</taxon>
    </lineage>
</organism>
<protein>
    <submittedName>
        <fullName evidence="2">Uncharacterized protein</fullName>
    </submittedName>
</protein>
<dbReference type="PATRIC" id="fig|1003195.29.peg.7372"/>
<reference evidence="3" key="1">
    <citation type="submission" date="2011-12" db="EMBL/GenBank/DDBJ databases">
        <title>Complete genome sequence of Streptomyces cattleya strain DSM 46488.</title>
        <authorList>
            <person name="Ou H.-Y."/>
            <person name="Li P."/>
            <person name="Zhao C."/>
            <person name="O'Hagan D."/>
            <person name="Deng Z."/>
        </authorList>
    </citation>
    <scope>NUCLEOTIDE SEQUENCE [LARGE SCALE GENOMIC DNA]</scope>
    <source>
        <strain evidence="3">ATCC 35852 / DSM 46488 / JCM 4925 / NBRC 14057 / NRRL 8057</strain>
        <plasmid evidence="3">Plasmid pSCATT</plasmid>
    </source>
</reference>
<accession>G8XH48</accession>
<keyword evidence="2" id="KW-0614">Plasmid</keyword>